<protein>
    <submittedName>
        <fullName evidence="1">Uncharacterized protein</fullName>
    </submittedName>
</protein>
<evidence type="ECO:0000313" key="2">
    <source>
        <dbReference type="Proteomes" id="UP000265520"/>
    </source>
</evidence>
<accession>A0A392QS25</accession>
<comment type="caution">
    <text evidence="1">The sequence shown here is derived from an EMBL/GenBank/DDBJ whole genome shotgun (WGS) entry which is preliminary data.</text>
</comment>
<organism evidence="1 2">
    <name type="scientific">Trifolium medium</name>
    <dbReference type="NCBI Taxonomy" id="97028"/>
    <lineage>
        <taxon>Eukaryota</taxon>
        <taxon>Viridiplantae</taxon>
        <taxon>Streptophyta</taxon>
        <taxon>Embryophyta</taxon>
        <taxon>Tracheophyta</taxon>
        <taxon>Spermatophyta</taxon>
        <taxon>Magnoliopsida</taxon>
        <taxon>eudicotyledons</taxon>
        <taxon>Gunneridae</taxon>
        <taxon>Pentapetalae</taxon>
        <taxon>rosids</taxon>
        <taxon>fabids</taxon>
        <taxon>Fabales</taxon>
        <taxon>Fabaceae</taxon>
        <taxon>Papilionoideae</taxon>
        <taxon>50 kb inversion clade</taxon>
        <taxon>NPAAA clade</taxon>
        <taxon>Hologalegina</taxon>
        <taxon>IRL clade</taxon>
        <taxon>Trifolieae</taxon>
        <taxon>Trifolium</taxon>
    </lineage>
</organism>
<evidence type="ECO:0000313" key="1">
    <source>
        <dbReference type="EMBL" id="MCI27183.1"/>
    </source>
</evidence>
<dbReference type="Proteomes" id="UP000265520">
    <property type="component" value="Unassembled WGS sequence"/>
</dbReference>
<dbReference type="AlphaFoldDB" id="A0A392QS25"/>
<dbReference type="EMBL" id="LXQA010157791">
    <property type="protein sequence ID" value="MCI27183.1"/>
    <property type="molecule type" value="Genomic_DNA"/>
</dbReference>
<keyword evidence="2" id="KW-1185">Reference proteome</keyword>
<name>A0A392QS25_9FABA</name>
<reference evidence="1 2" key="1">
    <citation type="journal article" date="2018" name="Front. Plant Sci.">
        <title>Red Clover (Trifolium pratense) and Zigzag Clover (T. medium) - A Picture of Genomic Similarities and Differences.</title>
        <authorList>
            <person name="Dluhosova J."/>
            <person name="Istvanek J."/>
            <person name="Nedelnik J."/>
            <person name="Repkova J."/>
        </authorList>
    </citation>
    <scope>NUCLEOTIDE SEQUENCE [LARGE SCALE GENOMIC DNA]</scope>
    <source>
        <strain evidence="2">cv. 10/8</strain>
        <tissue evidence="1">Leaf</tissue>
    </source>
</reference>
<feature type="non-terminal residue" evidence="1">
    <location>
        <position position="1"/>
    </location>
</feature>
<sequence>QRAGLDSRPKLAGWSEKPSGISFATLAQRGFSRPASNPAPGFLKLINPSN</sequence>
<proteinExistence type="predicted"/>